<comment type="caution">
    <text evidence="1">The sequence shown here is derived from an EMBL/GenBank/DDBJ whole genome shotgun (WGS) entry which is preliminary data.</text>
</comment>
<organism evidence="1 2">
    <name type="scientific">Cochleicola gelatinilyticus</name>
    <dbReference type="NCBI Taxonomy" id="1763537"/>
    <lineage>
        <taxon>Bacteria</taxon>
        <taxon>Pseudomonadati</taxon>
        <taxon>Bacteroidota</taxon>
        <taxon>Flavobacteriia</taxon>
        <taxon>Flavobacteriales</taxon>
        <taxon>Flavobacteriaceae</taxon>
        <taxon>Cochleicola</taxon>
    </lineage>
</organism>
<dbReference type="OrthoDB" id="1201186at2"/>
<dbReference type="RefSeq" id="WP_068590150.1">
    <property type="nucleotide sequence ID" value="NZ_LRXL01000026.1"/>
</dbReference>
<evidence type="ECO:0008006" key="3">
    <source>
        <dbReference type="Google" id="ProtNLM"/>
    </source>
</evidence>
<sequence>MKLMFFASLICITLLSCGKDDDTLDDDNPNLINPLVNLTLNLNLPQYEPLKFPGNSVVVTQQGIRGIVVYNVNNDLYNAFELSDPNHPPANCSRMELNGIIAECPCPNDDNEYNIVSGLHTSDPSLYPMQRYRAERTGDNIRIFN</sequence>
<accession>A0A167IT99</accession>
<proteinExistence type="predicted"/>
<dbReference type="Proteomes" id="UP000077013">
    <property type="component" value="Unassembled WGS sequence"/>
</dbReference>
<evidence type="ECO:0000313" key="1">
    <source>
        <dbReference type="EMBL" id="OAB79993.1"/>
    </source>
</evidence>
<gene>
    <name evidence="1" type="ORF">ULVI_04445</name>
</gene>
<dbReference type="PROSITE" id="PS51257">
    <property type="entry name" value="PROKAR_LIPOPROTEIN"/>
    <property type="match status" value="1"/>
</dbReference>
<reference evidence="1 2" key="1">
    <citation type="submission" date="2016-02" db="EMBL/GenBank/DDBJ databases">
        <title>Ulvibacter sp. LPB0005, isolated from Thais luteostoma.</title>
        <authorList>
            <person name="Shin S.-K."/>
            <person name="Yi H."/>
        </authorList>
    </citation>
    <scope>NUCLEOTIDE SEQUENCE [LARGE SCALE GENOMIC DNA]</scope>
    <source>
        <strain evidence="1 2">LPB0005</strain>
    </source>
</reference>
<dbReference type="EMBL" id="LRXL01000026">
    <property type="protein sequence ID" value="OAB79993.1"/>
    <property type="molecule type" value="Genomic_DNA"/>
</dbReference>
<keyword evidence="2" id="KW-1185">Reference proteome</keyword>
<dbReference type="STRING" id="1763537.ULVI_04445"/>
<protein>
    <recommendedName>
        <fullName evidence="3">Rieske domain-containing protein</fullName>
    </recommendedName>
</protein>
<evidence type="ECO:0000313" key="2">
    <source>
        <dbReference type="Proteomes" id="UP000077013"/>
    </source>
</evidence>
<name>A0A167IT99_9FLAO</name>
<dbReference type="AlphaFoldDB" id="A0A167IT99"/>